<evidence type="ECO:0000313" key="2">
    <source>
        <dbReference type="Proteomes" id="UP000027180"/>
    </source>
</evidence>
<dbReference type="Proteomes" id="UP000027180">
    <property type="component" value="Plasmid pRetIE4771a"/>
</dbReference>
<dbReference type="HOGENOM" id="CLU_071576_0_0_5"/>
<name>A0A060ICT8_RHIET</name>
<evidence type="ECO:0000313" key="1">
    <source>
        <dbReference type="EMBL" id="AIC29521.1"/>
    </source>
</evidence>
<protein>
    <submittedName>
        <fullName evidence="1">HNH endonuclease protein</fullName>
    </submittedName>
</protein>
<dbReference type="GO" id="GO:0004519">
    <property type="term" value="F:endonuclease activity"/>
    <property type="evidence" value="ECO:0007669"/>
    <property type="project" value="UniProtKB-KW"/>
</dbReference>
<geneLocation type="plasmid" evidence="1 2">
    <name>pRetIE4771a</name>
</geneLocation>
<dbReference type="AlphaFoldDB" id="A0A060ICT8"/>
<keyword evidence="1" id="KW-0614">Plasmid</keyword>
<gene>
    <name evidence="1" type="ORF">IE4771_PA00015</name>
</gene>
<dbReference type="OrthoDB" id="5422822at2"/>
<keyword evidence="1" id="KW-0540">Nuclease</keyword>
<keyword evidence="1" id="KW-0255">Endonuclease</keyword>
<dbReference type="RefSeq" id="WP_040139896.1">
    <property type="nucleotide sequence ID" value="NZ_CP006987.1"/>
</dbReference>
<dbReference type="KEGG" id="rei:IE4771_PA00015"/>
<dbReference type="EMBL" id="CP006987">
    <property type="protein sequence ID" value="AIC29521.1"/>
    <property type="molecule type" value="Genomic_DNA"/>
</dbReference>
<proteinExistence type="predicted"/>
<organism evidence="1 2">
    <name type="scientific">Rhizobium etli bv. mimosae str. IE4771</name>
    <dbReference type="NCBI Taxonomy" id="1432050"/>
    <lineage>
        <taxon>Bacteria</taxon>
        <taxon>Pseudomonadati</taxon>
        <taxon>Pseudomonadota</taxon>
        <taxon>Alphaproteobacteria</taxon>
        <taxon>Hyphomicrobiales</taxon>
        <taxon>Rhizobiaceae</taxon>
        <taxon>Rhizobium/Agrobacterium group</taxon>
        <taxon>Rhizobium</taxon>
    </lineage>
</organism>
<keyword evidence="1" id="KW-0378">Hydrolase</keyword>
<sequence>MIRVARPAANPQIPVYVDKTCTGADGTSKLTRYEHEREKAIVFFTDPSNYLGDKKLCKTKFAFLTYKNSKLLEHLVSDFNGKCAYCESDFRAVTPSDVEHYRPKAAITTPTAKLAPGYFWLAGDYSNLLNSCPDCNRPRKHKVPGQTKGTLLGKGSQFPLSDETLRVRSHQVAIASENGVRLLLDPCHDNPEDHLEFEANGNVRARKHEGVESAMGLHSIDVYALRRMHLVQKRCGVLLDLAAVFGELNHHVENDNLLREQASSQELIDRNMIRIQCCMSKLISMFSKTSEYIAAKRDWVRKADANGQFVALRAFKIEPLDLIST</sequence>
<reference evidence="1 2" key="1">
    <citation type="submission" date="2013-12" db="EMBL/GenBank/DDBJ databases">
        <title>Complete genome sequence of Rhizobium etli bv. mimosae IE4771.</title>
        <authorList>
            <person name="Bustos P."/>
            <person name="Santamaria R.I."/>
            <person name="Lozano L."/>
            <person name="Ormeno-Orrillo E."/>
            <person name="Rogel M.A."/>
            <person name="Romero D."/>
            <person name="Cevallos M.A."/>
            <person name="Martinez-Romero E."/>
            <person name="Gonzalez V."/>
        </authorList>
    </citation>
    <scope>NUCLEOTIDE SEQUENCE [LARGE SCALE GENOMIC DNA]</scope>
    <source>
        <strain evidence="1 2">IE4771</strain>
        <plasmid evidence="2">Plasmid pRetIE4771a</plasmid>
    </source>
</reference>
<accession>A0A060ICT8</accession>
<dbReference type="Gene3D" id="1.10.30.50">
    <property type="match status" value="1"/>
</dbReference>